<dbReference type="EMBL" id="JAKNSF020000031">
    <property type="protein sequence ID" value="KAK7728857.1"/>
    <property type="molecule type" value="Genomic_DNA"/>
</dbReference>
<protein>
    <recommendedName>
        <fullName evidence="3">F-box domain-containing protein</fullName>
    </recommendedName>
</protein>
<reference evidence="1 2" key="1">
    <citation type="submission" date="2024-02" db="EMBL/GenBank/DDBJ databases">
        <title>De novo assembly and annotation of 12 fungi associated with fruit tree decline syndrome in Ontario, Canada.</title>
        <authorList>
            <person name="Sulman M."/>
            <person name="Ellouze W."/>
            <person name="Ilyukhin E."/>
        </authorList>
    </citation>
    <scope>NUCLEOTIDE SEQUENCE [LARGE SCALE GENOMIC DNA]</scope>
    <source>
        <strain evidence="1 2">M169</strain>
    </source>
</reference>
<gene>
    <name evidence="1" type="ORF">SLS63_006465</name>
</gene>
<sequence>MARTRQKQKQKQKQKQPRLELLPVELQLTILENLASCEDLTSLTIASRSYHATYLRHKKLVLSEVTQATLGDVFVDACMLQHWEHNINNYTEDQDDIESSMLLQWQSKLGDHEPTETEVEARDAVDAQPWPRGPYRHIQLKFLHDYDKLALADTEDQVKYMRGLLTVEDFSRILSFHVQVVRPLIALCAESFPVTSDKWHFLFEARSITMTERQRIMQTLYRFQICCRLYGPRATPEEEGFIDLGQSHRLAMATDFFSRYDIVENNEFQIVFSVVVWELHRFFMISRNNTEWKKVLWQRLRRSGMHRRAPYHLMTLQPVGMSGVTAGAASMGLGPLIRIGSATEVDEVAAELVASDPPHLNNFVWETLMGTRDFHHFKVKWPESWTDAFWE</sequence>
<organism evidence="1 2">
    <name type="scientific">Diaporthe eres</name>
    <name type="common">Phomopsis oblonga</name>
    <dbReference type="NCBI Taxonomy" id="83184"/>
    <lineage>
        <taxon>Eukaryota</taxon>
        <taxon>Fungi</taxon>
        <taxon>Dikarya</taxon>
        <taxon>Ascomycota</taxon>
        <taxon>Pezizomycotina</taxon>
        <taxon>Sordariomycetes</taxon>
        <taxon>Sordariomycetidae</taxon>
        <taxon>Diaporthales</taxon>
        <taxon>Diaporthaceae</taxon>
        <taxon>Diaporthe</taxon>
        <taxon>Diaporthe eres species complex</taxon>
    </lineage>
</organism>
<comment type="caution">
    <text evidence="1">The sequence shown here is derived from an EMBL/GenBank/DDBJ whole genome shotgun (WGS) entry which is preliminary data.</text>
</comment>
<keyword evidence="2" id="KW-1185">Reference proteome</keyword>
<dbReference type="Proteomes" id="UP001430848">
    <property type="component" value="Unassembled WGS sequence"/>
</dbReference>
<evidence type="ECO:0000313" key="2">
    <source>
        <dbReference type="Proteomes" id="UP001430848"/>
    </source>
</evidence>
<accession>A0ABR1P8A3</accession>
<proteinExistence type="predicted"/>
<evidence type="ECO:0008006" key="3">
    <source>
        <dbReference type="Google" id="ProtNLM"/>
    </source>
</evidence>
<evidence type="ECO:0000313" key="1">
    <source>
        <dbReference type="EMBL" id="KAK7728857.1"/>
    </source>
</evidence>
<name>A0ABR1P8A3_DIAER</name>